<evidence type="ECO:0000313" key="2">
    <source>
        <dbReference type="Proteomes" id="UP000235388"/>
    </source>
</evidence>
<evidence type="ECO:0000313" key="1">
    <source>
        <dbReference type="EMBL" id="PLW23764.1"/>
    </source>
</evidence>
<accession>A0A2N5TE44</accession>
<dbReference type="AlphaFoldDB" id="A0A2N5TE44"/>
<gene>
    <name evidence="1" type="ORF">PCANC_28039</name>
</gene>
<sequence>MLMGHKHYVLSVAVSRNGKWISCKIRGVQFWDPKNCHGPVHVAGPRELGYLLGEQVNLLAKLPARQAGLPAGQAGTCCSASQLTCWPSRYLLLGEPVNLLAKQSLRNGSSASFGWILLIQQVIAVLGMIPPGTTMPTDKLPSTTTTTLRIGNLPFLLN</sequence>
<keyword evidence="2" id="KW-1185">Reference proteome</keyword>
<reference evidence="1 2" key="1">
    <citation type="submission" date="2017-11" db="EMBL/GenBank/DDBJ databases">
        <title>De novo assembly and phasing of dikaryotic genomes from two isolates of Puccinia coronata f. sp. avenae, the causal agent of oat crown rust.</title>
        <authorList>
            <person name="Miller M.E."/>
            <person name="Zhang Y."/>
            <person name="Omidvar V."/>
            <person name="Sperschneider J."/>
            <person name="Schwessinger B."/>
            <person name="Raley C."/>
            <person name="Palmer J.M."/>
            <person name="Garnica D."/>
            <person name="Upadhyaya N."/>
            <person name="Rathjen J."/>
            <person name="Taylor J.M."/>
            <person name="Park R.F."/>
            <person name="Dodds P.N."/>
            <person name="Hirsch C.D."/>
            <person name="Kianian S.F."/>
            <person name="Figueroa M."/>
        </authorList>
    </citation>
    <scope>NUCLEOTIDE SEQUENCE [LARGE SCALE GENOMIC DNA]</scope>
    <source>
        <strain evidence="1">12NC29</strain>
    </source>
</reference>
<organism evidence="1 2">
    <name type="scientific">Puccinia coronata f. sp. avenae</name>
    <dbReference type="NCBI Taxonomy" id="200324"/>
    <lineage>
        <taxon>Eukaryota</taxon>
        <taxon>Fungi</taxon>
        <taxon>Dikarya</taxon>
        <taxon>Basidiomycota</taxon>
        <taxon>Pucciniomycotina</taxon>
        <taxon>Pucciniomycetes</taxon>
        <taxon>Pucciniales</taxon>
        <taxon>Pucciniaceae</taxon>
        <taxon>Puccinia</taxon>
    </lineage>
</organism>
<dbReference type="EMBL" id="PGCJ01000709">
    <property type="protein sequence ID" value="PLW23764.1"/>
    <property type="molecule type" value="Genomic_DNA"/>
</dbReference>
<protein>
    <submittedName>
        <fullName evidence="1">Uncharacterized protein</fullName>
    </submittedName>
</protein>
<comment type="caution">
    <text evidence="1">The sequence shown here is derived from an EMBL/GenBank/DDBJ whole genome shotgun (WGS) entry which is preliminary data.</text>
</comment>
<name>A0A2N5TE44_9BASI</name>
<proteinExistence type="predicted"/>
<dbReference type="Proteomes" id="UP000235388">
    <property type="component" value="Unassembled WGS sequence"/>
</dbReference>